<dbReference type="KEGG" id="mefw:F1737_04625"/>
<dbReference type="EMBL" id="CP043875">
    <property type="protein sequence ID" value="WOF16039.1"/>
    <property type="molecule type" value="Genomic_DNA"/>
</dbReference>
<dbReference type="AlphaFoldDB" id="A0AA97FD54"/>
<gene>
    <name evidence="1" type="ORF">F1737_04625</name>
</gene>
<evidence type="ECO:0000313" key="2">
    <source>
        <dbReference type="Proteomes" id="UP001301797"/>
    </source>
</evidence>
<proteinExistence type="predicted"/>
<evidence type="ECO:0000313" key="1">
    <source>
        <dbReference type="EMBL" id="WOF16039.1"/>
    </source>
</evidence>
<name>A0AA97FD54_9EURY</name>
<reference evidence="1 2" key="1">
    <citation type="submission" date="2019-09" db="EMBL/GenBank/DDBJ databases">
        <title>The complete genome of Methanoplanus sp. FWC-SCC4.</title>
        <authorList>
            <person name="Chen S.-C."/>
            <person name="Zhou Y.-Z."/>
            <person name="Lai M.-C."/>
        </authorList>
    </citation>
    <scope>NUCLEOTIDE SEQUENCE [LARGE SCALE GENOMIC DNA]</scope>
    <source>
        <strain evidence="1 2">FWC-SCC4</strain>
    </source>
</reference>
<dbReference type="GeneID" id="85229436"/>
<sequence>MQALGDERCIVNEQNLKTTVDFIFDDKDRATEFIQNTDPAVVIGIFQSMKETNEYKQNMMQNNQPGNNEIGDNEIVTEAVQIEDSRRSRTTKLVSD</sequence>
<dbReference type="Proteomes" id="UP001301797">
    <property type="component" value="Chromosome"/>
</dbReference>
<keyword evidence="2" id="KW-1185">Reference proteome</keyword>
<dbReference type="RefSeq" id="WP_317137614.1">
    <property type="nucleotide sequence ID" value="NZ_CP043875.1"/>
</dbReference>
<organism evidence="1 2">
    <name type="scientific">Methanochimaera problematica</name>
    <dbReference type="NCBI Taxonomy" id="2609417"/>
    <lineage>
        <taxon>Archaea</taxon>
        <taxon>Methanobacteriati</taxon>
        <taxon>Methanobacteriota</taxon>
        <taxon>Stenosarchaea group</taxon>
        <taxon>Methanomicrobia</taxon>
        <taxon>Methanomicrobiales</taxon>
        <taxon>Methanomicrobiaceae</taxon>
        <taxon>Methanochimaera</taxon>
    </lineage>
</organism>
<accession>A0AA97FD54</accession>
<protein>
    <submittedName>
        <fullName evidence="1">Uncharacterized protein</fullName>
    </submittedName>
</protein>